<evidence type="ECO:0000256" key="2">
    <source>
        <dbReference type="ARBA" id="ARBA00022803"/>
    </source>
</evidence>
<dbReference type="GO" id="GO:0004197">
    <property type="term" value="F:cysteine-type endopeptidase activity"/>
    <property type="evidence" value="ECO:0007669"/>
    <property type="project" value="InterPro"/>
</dbReference>
<feature type="domain" description="Peptidase C14 caspase" evidence="4">
    <location>
        <begin position="110"/>
        <end position="329"/>
    </location>
</feature>
<evidence type="ECO:0000256" key="1">
    <source>
        <dbReference type="ARBA" id="ARBA00022737"/>
    </source>
</evidence>
<dbReference type="PANTHER" id="PTHR45641">
    <property type="entry name" value="TETRATRICOPEPTIDE REPEAT PROTEIN (AFU_ORTHOLOGUE AFUA_6G03870)"/>
    <property type="match status" value="1"/>
</dbReference>
<accession>X6NGB8</accession>
<dbReference type="PANTHER" id="PTHR45641:SF19">
    <property type="entry name" value="NEPHROCYSTIN-3"/>
    <property type="match status" value="1"/>
</dbReference>
<dbReference type="EMBL" id="ASPP01008946">
    <property type="protein sequence ID" value="ETO24809.1"/>
    <property type="molecule type" value="Genomic_DNA"/>
</dbReference>
<keyword evidence="2 3" id="KW-0802">TPR repeat</keyword>
<dbReference type="InterPro" id="IPR019734">
    <property type="entry name" value="TPR_rpt"/>
</dbReference>
<dbReference type="InterPro" id="IPR029030">
    <property type="entry name" value="Caspase-like_dom_sf"/>
</dbReference>
<feature type="repeat" description="TPR" evidence="3">
    <location>
        <begin position="625"/>
        <end position="658"/>
    </location>
</feature>
<dbReference type="Proteomes" id="UP000023152">
    <property type="component" value="Unassembled WGS sequence"/>
</dbReference>
<dbReference type="InterPro" id="IPR011600">
    <property type="entry name" value="Pept_C14_caspase"/>
</dbReference>
<dbReference type="PROSITE" id="PS50293">
    <property type="entry name" value="TPR_REGION"/>
    <property type="match status" value="1"/>
</dbReference>
<dbReference type="PROSITE" id="PS50005">
    <property type="entry name" value="TPR"/>
    <property type="match status" value="3"/>
</dbReference>
<dbReference type="Pfam" id="PF13424">
    <property type="entry name" value="TPR_12"/>
    <property type="match status" value="2"/>
</dbReference>
<dbReference type="AlphaFoldDB" id="X6NGB8"/>
<dbReference type="GO" id="GO:0006508">
    <property type="term" value="P:proteolysis"/>
    <property type="evidence" value="ECO:0007669"/>
    <property type="project" value="InterPro"/>
</dbReference>
<evidence type="ECO:0000313" key="5">
    <source>
        <dbReference type="EMBL" id="ETO24809.1"/>
    </source>
</evidence>
<dbReference type="Pfam" id="PF00656">
    <property type="entry name" value="Peptidase_C14"/>
    <property type="match status" value="1"/>
</dbReference>
<evidence type="ECO:0000313" key="6">
    <source>
        <dbReference type="Proteomes" id="UP000023152"/>
    </source>
</evidence>
<dbReference type="SUPFAM" id="SSF52129">
    <property type="entry name" value="Caspase-like"/>
    <property type="match status" value="1"/>
</dbReference>
<dbReference type="InterPro" id="IPR011990">
    <property type="entry name" value="TPR-like_helical_dom_sf"/>
</dbReference>
<dbReference type="SUPFAM" id="SSF48452">
    <property type="entry name" value="TPR-like"/>
    <property type="match status" value="1"/>
</dbReference>
<keyword evidence="6" id="KW-1185">Reference proteome</keyword>
<dbReference type="Gene3D" id="3.40.50.1460">
    <property type="match status" value="1"/>
</dbReference>
<comment type="caution">
    <text evidence="5">The sequence shown here is derived from an EMBL/GenBank/DDBJ whole genome shotgun (WGS) entry which is preliminary data.</text>
</comment>
<dbReference type="SMART" id="SM00028">
    <property type="entry name" value="TPR"/>
    <property type="match status" value="4"/>
</dbReference>
<evidence type="ECO:0000259" key="4">
    <source>
        <dbReference type="Pfam" id="PF00656"/>
    </source>
</evidence>
<proteinExistence type="predicted"/>
<keyword evidence="1" id="KW-0677">Repeat</keyword>
<feature type="repeat" description="TPR" evidence="3">
    <location>
        <begin position="541"/>
        <end position="574"/>
    </location>
</feature>
<feature type="repeat" description="TPR" evidence="3">
    <location>
        <begin position="583"/>
        <end position="616"/>
    </location>
</feature>
<dbReference type="Gene3D" id="1.25.40.10">
    <property type="entry name" value="Tetratricopeptide repeat domain"/>
    <property type="match status" value="2"/>
</dbReference>
<protein>
    <recommendedName>
        <fullName evidence="4">Peptidase C14 caspase domain-containing protein</fullName>
    </recommendedName>
</protein>
<name>X6NGB8_RETFI</name>
<reference evidence="5 6" key="1">
    <citation type="journal article" date="2013" name="Curr. Biol.">
        <title>The Genome of the Foraminiferan Reticulomyxa filosa.</title>
        <authorList>
            <person name="Glockner G."/>
            <person name="Hulsmann N."/>
            <person name="Schleicher M."/>
            <person name="Noegel A.A."/>
            <person name="Eichinger L."/>
            <person name="Gallinger C."/>
            <person name="Pawlowski J."/>
            <person name="Sierra R."/>
            <person name="Euteneuer U."/>
            <person name="Pillet L."/>
            <person name="Moustafa A."/>
            <person name="Platzer M."/>
            <person name="Groth M."/>
            <person name="Szafranski K."/>
            <person name="Schliwa M."/>
        </authorList>
    </citation>
    <scope>NUCLEOTIDE SEQUENCE [LARGE SCALE GENOMIC DNA]</scope>
</reference>
<sequence length="723" mass="82979">MSFKAYIKENLKEYTIMLEELTVKNLQCQIRQVTGPTSNDETSMDITDEDGCYIKTDKDVVDAFKKDSVFFTVHVRSNQKNILTELESKEEIDEKRQTTLSCEVKNPLILLTGAMRYEQHAYLEGAKQDIYLLRALFEQGFGYQVFSTFDPQNSITESLTSNGLNAFIYEHCANLTNNANSQTAYDGLIFVWCGYGGFDIDSNTLITSDNKTKYFKDIQQICMTKTQFLVEKPKVFINITYRQPNGTNYIKNKSNVEEQNVQNQPWHHCNAKAFTIFANVIERVITNSFENKSENAKRESYFTEAFCQIAKQNADKSLKFIFEQVTNSILDPTFSTEVVETIPASYFDIYLTPRLRSDKQEIQSVTNDPVVETLDFKKHWNRDWKKSNAEAARRLKQMIKDNEQGLIIIAKNSNLVRIDRDASSFIALINNSKTEKKHLGNIRLNIDGNVLSVNCELQCKENTNITTQLFVTKNSIVHCKCISPIQWDSTLHHDIPVQLQNLQNQANYCSENTLFDGAILHLQTALQISMDTFGLNHPHVADFCNNIGNAYSKKGRHSKAIECYKKTLKIYLSIFGSVHSHVADLYYNLGRVYKKKGDYDKSIEFYEKALKIYLQLFGINHIDIAETYNNLGNAYSGRGNHDKSIDCHQKALKIRKEFFGNTNQGVGDSCWNLGLVLEKSAEKKTACEYFEESWRIYSIVLGEWDEVTLQAKEKVIKLSKELI</sequence>
<gene>
    <name evidence="5" type="ORF">RFI_12347</name>
</gene>
<evidence type="ECO:0000256" key="3">
    <source>
        <dbReference type="PROSITE-ProRule" id="PRU00339"/>
    </source>
</evidence>
<organism evidence="5 6">
    <name type="scientific">Reticulomyxa filosa</name>
    <dbReference type="NCBI Taxonomy" id="46433"/>
    <lineage>
        <taxon>Eukaryota</taxon>
        <taxon>Sar</taxon>
        <taxon>Rhizaria</taxon>
        <taxon>Retaria</taxon>
        <taxon>Foraminifera</taxon>
        <taxon>Monothalamids</taxon>
        <taxon>Reticulomyxidae</taxon>
        <taxon>Reticulomyxa</taxon>
    </lineage>
</organism>